<feature type="non-terminal residue" evidence="1">
    <location>
        <position position="70"/>
    </location>
</feature>
<sequence>NLTTLDASIHKHDANQASIHASITEKHEYAHSFKIAKSGLKFTLENRLVNEFIGLIVKFIENHSGVATSE</sequence>
<dbReference type="AlphaFoldDB" id="A0A9N9P9P6"/>
<gene>
    <name evidence="1" type="ORF">RFULGI_LOCUS19486</name>
</gene>
<protein>
    <submittedName>
        <fullName evidence="1">5089_t:CDS:1</fullName>
    </submittedName>
</protein>
<dbReference type="EMBL" id="CAJVPZ010096963">
    <property type="protein sequence ID" value="CAG8819144.1"/>
    <property type="molecule type" value="Genomic_DNA"/>
</dbReference>
<keyword evidence="2" id="KW-1185">Reference proteome</keyword>
<reference evidence="1" key="1">
    <citation type="submission" date="2021-06" db="EMBL/GenBank/DDBJ databases">
        <authorList>
            <person name="Kallberg Y."/>
            <person name="Tangrot J."/>
            <person name="Rosling A."/>
        </authorList>
    </citation>
    <scope>NUCLEOTIDE SEQUENCE</scope>
    <source>
        <strain evidence="1">IN212</strain>
    </source>
</reference>
<proteinExistence type="predicted"/>
<organism evidence="1 2">
    <name type="scientific">Racocetra fulgida</name>
    <dbReference type="NCBI Taxonomy" id="60492"/>
    <lineage>
        <taxon>Eukaryota</taxon>
        <taxon>Fungi</taxon>
        <taxon>Fungi incertae sedis</taxon>
        <taxon>Mucoromycota</taxon>
        <taxon>Glomeromycotina</taxon>
        <taxon>Glomeromycetes</taxon>
        <taxon>Diversisporales</taxon>
        <taxon>Gigasporaceae</taxon>
        <taxon>Racocetra</taxon>
    </lineage>
</organism>
<accession>A0A9N9P9P6</accession>
<evidence type="ECO:0000313" key="2">
    <source>
        <dbReference type="Proteomes" id="UP000789396"/>
    </source>
</evidence>
<name>A0A9N9P9P6_9GLOM</name>
<evidence type="ECO:0000313" key="1">
    <source>
        <dbReference type="EMBL" id="CAG8819144.1"/>
    </source>
</evidence>
<dbReference type="Proteomes" id="UP000789396">
    <property type="component" value="Unassembled WGS sequence"/>
</dbReference>
<comment type="caution">
    <text evidence="1">The sequence shown here is derived from an EMBL/GenBank/DDBJ whole genome shotgun (WGS) entry which is preliminary data.</text>
</comment>
<feature type="non-terminal residue" evidence="1">
    <location>
        <position position="1"/>
    </location>
</feature>